<dbReference type="PANTHER" id="PTHR42850">
    <property type="entry name" value="METALLOPHOSPHOESTERASE"/>
    <property type="match status" value="1"/>
</dbReference>
<dbReference type="InterPro" id="IPR029052">
    <property type="entry name" value="Metallo-depent_PP-like"/>
</dbReference>
<dbReference type="Proteomes" id="UP000809273">
    <property type="component" value="Unassembled WGS sequence"/>
</dbReference>
<comment type="caution">
    <text evidence="3">The sequence shown here is derived from an EMBL/GenBank/DDBJ whole genome shotgun (WGS) entry which is preliminary data.</text>
</comment>
<dbReference type="CDD" id="cd00838">
    <property type="entry name" value="MPP_superfamily"/>
    <property type="match status" value="1"/>
</dbReference>
<name>A0A9D8PPK2_9DELT</name>
<evidence type="ECO:0000313" key="4">
    <source>
        <dbReference type="Proteomes" id="UP000809273"/>
    </source>
</evidence>
<accession>A0A9D8PPK2</accession>
<protein>
    <submittedName>
        <fullName evidence="3">Metallophosphoesterase family protein</fullName>
    </submittedName>
</protein>
<dbReference type="PIRSF" id="PIRSF000883">
    <property type="entry name" value="Pesterase_MJ0912"/>
    <property type="match status" value="1"/>
</dbReference>
<evidence type="ECO:0000313" key="3">
    <source>
        <dbReference type="EMBL" id="MBN1573227.1"/>
    </source>
</evidence>
<proteinExistence type="inferred from homology"/>
<dbReference type="EMBL" id="JAFGIX010000043">
    <property type="protein sequence ID" value="MBN1573227.1"/>
    <property type="molecule type" value="Genomic_DNA"/>
</dbReference>
<dbReference type="GO" id="GO:0016791">
    <property type="term" value="F:phosphatase activity"/>
    <property type="evidence" value="ECO:0007669"/>
    <property type="project" value="TreeGrafter"/>
</dbReference>
<dbReference type="AlphaFoldDB" id="A0A9D8PPK2"/>
<evidence type="ECO:0000256" key="1">
    <source>
        <dbReference type="ARBA" id="ARBA00008950"/>
    </source>
</evidence>
<organism evidence="3 4">
    <name type="scientific">Candidatus Zymogenus saltonus</name>
    <dbReference type="NCBI Taxonomy" id="2844893"/>
    <lineage>
        <taxon>Bacteria</taxon>
        <taxon>Deltaproteobacteria</taxon>
        <taxon>Candidatus Zymogenia</taxon>
        <taxon>Candidatus Zymogeniales</taxon>
        <taxon>Candidatus Zymogenaceae</taxon>
        <taxon>Candidatus Zymogenus</taxon>
    </lineage>
</organism>
<dbReference type="InterPro" id="IPR011152">
    <property type="entry name" value="Pesterase_MJ0912"/>
</dbReference>
<dbReference type="SUPFAM" id="SSF56300">
    <property type="entry name" value="Metallo-dependent phosphatases"/>
    <property type="match status" value="1"/>
</dbReference>
<sequence>MNYAVLSDVHGNIEALTAVLEDVERSSVMKIVFLGDVVGYGADPAECLRLIEGASDISVVGNHDLAIADGSGLDDLNEDAALAARWTATLVSDYDRKKMMKLPLEHVEADSGIHFVHGSPDRPERFNYILSKWDAEKGFAGCGSRVVFVGHSHIPAAFVELEYRRTFTGEVRRVKELDASKIQLETGYRYIINVGSVGQPRDGDPRATYGIYDSGNQTFYLKRVPYDVEKAASKIREAGLPEALAQRLRSGR</sequence>
<dbReference type="InterPro" id="IPR024654">
    <property type="entry name" value="Calcineurin-like_PHP_lpxH"/>
</dbReference>
<dbReference type="GO" id="GO:0005737">
    <property type="term" value="C:cytoplasm"/>
    <property type="evidence" value="ECO:0007669"/>
    <property type="project" value="TreeGrafter"/>
</dbReference>
<dbReference type="Pfam" id="PF12850">
    <property type="entry name" value="Metallophos_2"/>
    <property type="match status" value="1"/>
</dbReference>
<reference evidence="3" key="2">
    <citation type="submission" date="2021-01" db="EMBL/GenBank/DDBJ databases">
        <authorList>
            <person name="Hahn C.R."/>
            <person name="Youssef N.H."/>
            <person name="Elshahed M."/>
        </authorList>
    </citation>
    <scope>NUCLEOTIDE SEQUENCE</scope>
    <source>
        <strain evidence="3">Zod_Metabat.24</strain>
    </source>
</reference>
<dbReference type="InterPro" id="IPR050126">
    <property type="entry name" value="Ap4A_hydrolase"/>
</dbReference>
<feature type="domain" description="Calcineurin-like phosphoesterase" evidence="2">
    <location>
        <begin position="1"/>
        <end position="213"/>
    </location>
</feature>
<reference evidence="3" key="1">
    <citation type="journal article" date="2021" name="Environ. Microbiol.">
        <title>Genomic characterization of three novel Desulfobacterota classes expand the metabolic and phylogenetic diversity of the phylum.</title>
        <authorList>
            <person name="Murphy C.L."/>
            <person name="Biggerstaff J."/>
            <person name="Eichhorn A."/>
            <person name="Ewing E."/>
            <person name="Shahan R."/>
            <person name="Soriano D."/>
            <person name="Stewart S."/>
            <person name="VanMol K."/>
            <person name="Walker R."/>
            <person name="Walters P."/>
            <person name="Elshahed M.S."/>
            <person name="Youssef N.H."/>
        </authorList>
    </citation>
    <scope>NUCLEOTIDE SEQUENCE</scope>
    <source>
        <strain evidence="3">Zod_Metabat.24</strain>
    </source>
</reference>
<gene>
    <name evidence="3" type="ORF">JW984_08545</name>
</gene>
<dbReference type="Gene3D" id="3.60.21.10">
    <property type="match status" value="1"/>
</dbReference>
<comment type="similarity">
    <text evidence="1">Belongs to the metallophosphoesterase superfamily. YfcE family.</text>
</comment>
<evidence type="ECO:0000259" key="2">
    <source>
        <dbReference type="Pfam" id="PF12850"/>
    </source>
</evidence>
<dbReference type="PANTHER" id="PTHR42850:SF2">
    <property type="entry name" value="BLL5683 PROTEIN"/>
    <property type="match status" value="1"/>
</dbReference>